<dbReference type="HAMAP" id="MF_01987">
    <property type="entry name" value="Ribokinase"/>
    <property type="match status" value="1"/>
</dbReference>
<feature type="binding site" evidence="9">
    <location>
        <position position="244"/>
    </location>
    <ligand>
        <name>substrate</name>
    </ligand>
</feature>
<feature type="binding site" evidence="9">
    <location>
        <begin position="211"/>
        <end position="216"/>
    </location>
    <ligand>
        <name>ATP</name>
        <dbReference type="ChEBI" id="CHEBI:30616"/>
    </ligand>
</feature>
<keyword evidence="5 9" id="KW-0067">ATP-binding</keyword>
<feature type="binding site" evidence="9">
    <location>
        <position position="283"/>
    </location>
    <ligand>
        <name>K(+)</name>
        <dbReference type="ChEBI" id="CHEBI:29103"/>
    </ligand>
</feature>
<keyword evidence="4 9" id="KW-0418">Kinase</keyword>
<feature type="binding site" evidence="9">
    <location>
        <begin position="9"/>
        <end position="11"/>
    </location>
    <ligand>
        <name>substrate</name>
    </ligand>
</feature>
<dbReference type="PANTHER" id="PTHR10584">
    <property type="entry name" value="SUGAR KINASE"/>
    <property type="match status" value="1"/>
</dbReference>
<gene>
    <name evidence="9 11" type="primary">rbsK</name>
    <name evidence="11" type="ORF">GCM10017083_32820</name>
</gene>
<feature type="binding site" evidence="9">
    <location>
        <position position="240"/>
    </location>
    <ligand>
        <name>K(+)</name>
        <dbReference type="ChEBI" id="CHEBI:29103"/>
    </ligand>
</feature>
<comment type="activity regulation">
    <text evidence="9">Activated by a monovalent cation that binds near, but not in, the active site. The most likely occupant of the site in vivo is potassium. Ion binding induces a conformational change that may alter substrate affinity.</text>
</comment>
<comment type="similarity">
    <text evidence="9">Belongs to the carbohydrate kinase PfkB family. Ribokinase subfamily.</text>
</comment>
<feature type="binding site" evidence="9">
    <location>
        <position position="238"/>
    </location>
    <ligand>
        <name>K(+)</name>
        <dbReference type="ChEBI" id="CHEBI:29103"/>
    </ligand>
</feature>
<feature type="binding site" evidence="9">
    <location>
        <begin position="243"/>
        <end position="244"/>
    </location>
    <ligand>
        <name>ATP</name>
        <dbReference type="ChEBI" id="CHEBI:30616"/>
    </ligand>
</feature>
<dbReference type="GO" id="GO:0005524">
    <property type="term" value="F:ATP binding"/>
    <property type="evidence" value="ECO:0007669"/>
    <property type="project" value="UniProtKB-UniRule"/>
</dbReference>
<dbReference type="Gene3D" id="3.40.1190.20">
    <property type="match status" value="1"/>
</dbReference>
<feature type="active site" description="Proton acceptor" evidence="9">
    <location>
        <position position="244"/>
    </location>
</feature>
<dbReference type="GO" id="GO:0004747">
    <property type="term" value="F:ribokinase activity"/>
    <property type="evidence" value="ECO:0007669"/>
    <property type="project" value="UniProtKB-UniRule"/>
</dbReference>
<dbReference type="InterPro" id="IPR011611">
    <property type="entry name" value="PfkB_dom"/>
</dbReference>
<evidence type="ECO:0000256" key="3">
    <source>
        <dbReference type="ARBA" id="ARBA00022741"/>
    </source>
</evidence>
<feature type="binding site" evidence="9">
    <location>
        <position position="279"/>
    </location>
    <ligand>
        <name>K(+)</name>
        <dbReference type="ChEBI" id="CHEBI:29103"/>
    </ligand>
</feature>
<feature type="binding site" evidence="9">
    <location>
        <position position="274"/>
    </location>
    <ligand>
        <name>K(+)</name>
        <dbReference type="ChEBI" id="CHEBI:29103"/>
    </ligand>
</feature>
<dbReference type="Pfam" id="PF00294">
    <property type="entry name" value="PfkB"/>
    <property type="match status" value="1"/>
</dbReference>
<dbReference type="EMBL" id="BMZS01000007">
    <property type="protein sequence ID" value="GHD54763.1"/>
    <property type="molecule type" value="Genomic_DNA"/>
</dbReference>
<comment type="cofactor">
    <cofactor evidence="9">
        <name>Mg(2+)</name>
        <dbReference type="ChEBI" id="CHEBI:18420"/>
    </cofactor>
    <text evidence="9">Requires a divalent cation, most likely magnesium in vivo, as an electrophilic catalyst to aid phosphoryl group transfer. It is the chelate of the metal and the nucleotide that is the actual substrate.</text>
</comment>
<keyword evidence="12" id="KW-1185">Reference proteome</keyword>
<evidence type="ECO:0000256" key="4">
    <source>
        <dbReference type="ARBA" id="ARBA00022777"/>
    </source>
</evidence>
<feature type="binding site" evidence="9">
    <location>
        <position position="179"/>
    </location>
    <ligand>
        <name>ATP</name>
        <dbReference type="ChEBI" id="CHEBI:30616"/>
    </ligand>
</feature>
<keyword evidence="9" id="KW-0963">Cytoplasm</keyword>
<keyword evidence="6 9" id="KW-0460">Magnesium</keyword>
<comment type="subcellular location">
    <subcellularLocation>
        <location evidence="9">Cytoplasm</location>
    </subcellularLocation>
</comment>
<feature type="binding site" evidence="9">
    <location>
        <position position="135"/>
    </location>
    <ligand>
        <name>substrate</name>
    </ligand>
</feature>
<dbReference type="AlphaFoldDB" id="A0A918XTI6"/>
<reference evidence="11" key="2">
    <citation type="submission" date="2020-09" db="EMBL/GenBank/DDBJ databases">
        <authorList>
            <person name="Sun Q."/>
            <person name="Kim S."/>
        </authorList>
    </citation>
    <scope>NUCLEOTIDE SEQUENCE</scope>
    <source>
        <strain evidence="11">KCTC 42651</strain>
    </source>
</reference>
<dbReference type="Proteomes" id="UP000630353">
    <property type="component" value="Unassembled WGS sequence"/>
</dbReference>
<evidence type="ECO:0000256" key="5">
    <source>
        <dbReference type="ARBA" id="ARBA00022840"/>
    </source>
</evidence>
<keyword evidence="1 9" id="KW-0808">Transferase</keyword>
<comment type="function">
    <text evidence="9">Catalyzes the phosphorylation of ribose at O-5 in a reaction requiring ATP and magnesium. The resulting D-ribose-5-phosphate can then be used either for sythesis of nucleotides, histidine, and tryptophan, or as a component of the pentose phosphate pathway.</text>
</comment>
<dbReference type="SUPFAM" id="SSF53613">
    <property type="entry name" value="Ribokinase-like"/>
    <property type="match status" value="1"/>
</dbReference>
<comment type="caution">
    <text evidence="9">Lacks conserved residue(s) required for the propagation of feature annotation.</text>
</comment>
<comment type="pathway">
    <text evidence="9">Carbohydrate metabolism; D-ribose degradation; D-ribose 5-phosphate from beta-D-ribopyranose: step 2/2.</text>
</comment>
<evidence type="ECO:0000313" key="11">
    <source>
        <dbReference type="EMBL" id="GHD54763.1"/>
    </source>
</evidence>
<dbReference type="InterPro" id="IPR011877">
    <property type="entry name" value="Ribokinase"/>
</dbReference>
<accession>A0A918XTI6</accession>
<evidence type="ECO:0000256" key="7">
    <source>
        <dbReference type="ARBA" id="ARBA00022958"/>
    </source>
</evidence>
<evidence type="ECO:0000256" key="6">
    <source>
        <dbReference type="ARBA" id="ARBA00022842"/>
    </source>
</evidence>
<dbReference type="InterPro" id="IPR029056">
    <property type="entry name" value="Ribokinase-like"/>
</dbReference>
<evidence type="ECO:0000256" key="2">
    <source>
        <dbReference type="ARBA" id="ARBA00022723"/>
    </source>
</evidence>
<comment type="catalytic activity">
    <reaction evidence="9">
        <text>D-ribose + ATP = D-ribose 5-phosphate + ADP + H(+)</text>
        <dbReference type="Rhea" id="RHEA:13697"/>
        <dbReference type="ChEBI" id="CHEBI:15378"/>
        <dbReference type="ChEBI" id="CHEBI:30616"/>
        <dbReference type="ChEBI" id="CHEBI:47013"/>
        <dbReference type="ChEBI" id="CHEBI:78346"/>
        <dbReference type="ChEBI" id="CHEBI:456216"/>
        <dbReference type="EC" id="2.7.1.15"/>
    </reaction>
</comment>
<comment type="subunit">
    <text evidence="9">Homodimer.</text>
</comment>
<dbReference type="EC" id="2.7.1.15" evidence="9"/>
<evidence type="ECO:0000313" key="12">
    <source>
        <dbReference type="Proteomes" id="UP000630353"/>
    </source>
</evidence>
<dbReference type="GO" id="GO:0005829">
    <property type="term" value="C:cytosol"/>
    <property type="evidence" value="ECO:0007669"/>
    <property type="project" value="TreeGrafter"/>
</dbReference>
<comment type="caution">
    <text evidence="11">The sequence shown here is derived from an EMBL/GenBank/DDBJ whole genome shotgun (WGS) entry which is preliminary data.</text>
</comment>
<sequence>MIVVLGSINADLFFAVDRLPGRGETVLTPTVTVRPGGKGANQAAAAARAGAVAAFFGCVGEDSSGSDMLTALADTGCDVSGVRRVPGATGTAAVMVEAGGENQIVVASGANGAVAADLLADAGLGPGTTLVCQMEIPVEQTAAALRRARAAGARTVLNLAPARPIPPSALADVDVLVVNEPEARTLEGEAGTPLGLARNLAARHRLTCIVTLGGDGAVAAEADGTAWSVGVLPVAAVDTVGAGDAFVGVLAATLDGGGALPEAMRRASVAAGLACTAEGAMSSLPDAAVIDARLADLAPAGRLD</sequence>
<protein>
    <recommendedName>
        <fullName evidence="9">Ribokinase</fullName>
        <shortName evidence="9">RK</shortName>
        <ecNumber evidence="9">2.7.1.15</ecNumber>
    </recommendedName>
</protein>
<evidence type="ECO:0000256" key="9">
    <source>
        <dbReference type="HAMAP-Rule" id="MF_01987"/>
    </source>
</evidence>
<keyword evidence="2 9" id="KW-0479">Metal-binding</keyword>
<dbReference type="GO" id="GO:0019303">
    <property type="term" value="P:D-ribose catabolic process"/>
    <property type="evidence" value="ECO:0007669"/>
    <property type="project" value="UniProtKB-UniRule"/>
</dbReference>
<evidence type="ECO:0000256" key="8">
    <source>
        <dbReference type="ARBA" id="ARBA00023277"/>
    </source>
</evidence>
<evidence type="ECO:0000259" key="10">
    <source>
        <dbReference type="Pfam" id="PF00294"/>
    </source>
</evidence>
<keyword evidence="7 9" id="KW-0630">Potassium</keyword>
<name>A0A918XTI6_9PROT</name>
<organism evidence="11 12">
    <name type="scientific">Thalassobaculum fulvum</name>
    <dbReference type="NCBI Taxonomy" id="1633335"/>
    <lineage>
        <taxon>Bacteria</taxon>
        <taxon>Pseudomonadati</taxon>
        <taxon>Pseudomonadota</taxon>
        <taxon>Alphaproteobacteria</taxon>
        <taxon>Rhodospirillales</taxon>
        <taxon>Thalassobaculaceae</taxon>
        <taxon>Thalassobaculum</taxon>
    </lineage>
</organism>
<reference evidence="11" key="1">
    <citation type="journal article" date="2014" name="Int. J. Syst. Evol. Microbiol.">
        <title>Complete genome sequence of Corynebacterium casei LMG S-19264T (=DSM 44701T), isolated from a smear-ripened cheese.</title>
        <authorList>
            <consortium name="US DOE Joint Genome Institute (JGI-PGF)"/>
            <person name="Walter F."/>
            <person name="Albersmeier A."/>
            <person name="Kalinowski J."/>
            <person name="Ruckert C."/>
        </authorList>
    </citation>
    <scope>NUCLEOTIDE SEQUENCE</scope>
    <source>
        <strain evidence="11">KCTC 42651</strain>
    </source>
</reference>
<dbReference type="PRINTS" id="PR00990">
    <property type="entry name" value="RIBOKINASE"/>
</dbReference>
<dbReference type="PANTHER" id="PTHR10584:SF166">
    <property type="entry name" value="RIBOKINASE"/>
    <property type="match status" value="1"/>
</dbReference>
<evidence type="ECO:0000256" key="1">
    <source>
        <dbReference type="ARBA" id="ARBA00022679"/>
    </source>
</evidence>
<keyword evidence="3 9" id="KW-0547">Nucleotide-binding</keyword>
<dbReference type="GO" id="GO:0046872">
    <property type="term" value="F:metal ion binding"/>
    <property type="evidence" value="ECO:0007669"/>
    <property type="project" value="UniProtKB-KW"/>
</dbReference>
<keyword evidence="8 9" id="KW-0119">Carbohydrate metabolism</keyword>
<proteinExistence type="inferred from homology"/>
<feature type="binding site" evidence="9">
    <location>
        <begin position="37"/>
        <end position="41"/>
    </location>
    <ligand>
        <name>substrate</name>
    </ligand>
</feature>
<feature type="domain" description="Carbohydrate kinase PfkB" evidence="10">
    <location>
        <begin position="2"/>
        <end position="286"/>
    </location>
</feature>
<dbReference type="RefSeq" id="WP_189991534.1">
    <property type="nucleotide sequence ID" value="NZ_BMZS01000007.1"/>
</dbReference>
<dbReference type="InterPro" id="IPR002139">
    <property type="entry name" value="Ribo/fructo_kinase"/>
</dbReference>
<feature type="binding site" evidence="9">
    <location>
        <position position="277"/>
    </location>
    <ligand>
        <name>K(+)</name>
        <dbReference type="ChEBI" id="CHEBI:29103"/>
    </ligand>
</feature>